<gene>
    <name evidence="2" type="ORF">IC006_2431</name>
</gene>
<proteinExistence type="predicted"/>
<evidence type="ECO:0000313" key="3">
    <source>
        <dbReference type="Proteomes" id="UP000322983"/>
    </source>
</evidence>
<reference evidence="2 3" key="1">
    <citation type="journal article" date="2020" name="Int. J. Syst. Evol. Microbiol.">
        <title>Sulfuracidifex tepidarius gen. nov., sp. nov. and transfer of Sulfolobus metallicus Huber and Stetter 1992 to the genus Sulfuracidifex as Sulfuracidifex metallicus comb. nov.</title>
        <authorList>
            <person name="Itoh T."/>
            <person name="Miura T."/>
            <person name="Sakai H.D."/>
            <person name="Kato S."/>
            <person name="Ohkuma M."/>
            <person name="Takashina T."/>
        </authorList>
    </citation>
    <scope>NUCLEOTIDE SEQUENCE [LARGE SCALE GENOMIC DNA]</scope>
    <source>
        <strain evidence="2 3">IC-006</strain>
    </source>
</reference>
<organism evidence="2 3">
    <name type="scientific">Sulfuracidifex tepidarius</name>
    <dbReference type="NCBI Taxonomy" id="1294262"/>
    <lineage>
        <taxon>Archaea</taxon>
        <taxon>Thermoproteota</taxon>
        <taxon>Thermoprotei</taxon>
        <taxon>Sulfolobales</taxon>
        <taxon>Sulfolobaceae</taxon>
        <taxon>Sulfuracidifex</taxon>
    </lineage>
</organism>
<evidence type="ECO:0000313" key="2">
    <source>
        <dbReference type="EMBL" id="BBG25096.1"/>
    </source>
</evidence>
<keyword evidence="1" id="KW-0812">Transmembrane</keyword>
<name>A0A510DXY1_9CREN</name>
<feature type="transmembrane region" description="Helical" evidence="1">
    <location>
        <begin position="75"/>
        <end position="101"/>
    </location>
</feature>
<protein>
    <submittedName>
        <fullName evidence="2">Uncharacterized protein</fullName>
    </submittedName>
</protein>
<keyword evidence="1" id="KW-1133">Transmembrane helix</keyword>
<sequence>MYNSGETHKAASGIKYSKINLNLSKKIKWINLEISLGAIVTELVIVFSEIVGSTIHDIDPTDPVQLMDILGTFHFVFGFLLISAGFLTLIVVSLSSAWGVLEALDRYTYKNTVKFLLSRSPP</sequence>
<dbReference type="Proteomes" id="UP000322983">
    <property type="component" value="Chromosome"/>
</dbReference>
<dbReference type="EMBL" id="AP018929">
    <property type="protein sequence ID" value="BBG25096.1"/>
    <property type="molecule type" value="Genomic_DNA"/>
</dbReference>
<accession>A0A510DXY1</accession>
<dbReference type="KEGG" id="step:IC006_2431"/>
<keyword evidence="3" id="KW-1185">Reference proteome</keyword>
<dbReference type="AlphaFoldDB" id="A0A510DXY1"/>
<evidence type="ECO:0000256" key="1">
    <source>
        <dbReference type="SAM" id="Phobius"/>
    </source>
</evidence>
<keyword evidence="1" id="KW-0472">Membrane</keyword>
<dbReference type="STRING" id="1294262.GCA_001316085_02864"/>
<feature type="transmembrane region" description="Helical" evidence="1">
    <location>
        <begin position="34"/>
        <end position="55"/>
    </location>
</feature>